<evidence type="ECO:0000256" key="1">
    <source>
        <dbReference type="ARBA" id="ARBA00006955"/>
    </source>
</evidence>
<dbReference type="KEGG" id="ncs:NCAS_0E00990"/>
<dbReference type="PIRSF" id="PIRSF001771">
    <property type="entry name" value="Cyclin_A_B_D_E"/>
    <property type="match status" value="1"/>
</dbReference>
<dbReference type="InterPro" id="IPR004367">
    <property type="entry name" value="Cyclin_C-dom"/>
</dbReference>
<evidence type="ECO:0000259" key="6">
    <source>
        <dbReference type="SMART" id="SM00385"/>
    </source>
</evidence>
<dbReference type="PANTHER" id="PTHR10177">
    <property type="entry name" value="CYCLINS"/>
    <property type="match status" value="1"/>
</dbReference>
<dbReference type="STRING" id="1064592.G0VFA4"/>
<dbReference type="InterPro" id="IPR048258">
    <property type="entry name" value="Cyclins_cyclin-box"/>
</dbReference>
<dbReference type="GO" id="GO:0060631">
    <property type="term" value="P:regulation of meiosis I"/>
    <property type="evidence" value="ECO:0007669"/>
    <property type="project" value="EnsemblFungi"/>
</dbReference>
<dbReference type="GO" id="GO:0051301">
    <property type="term" value="P:cell division"/>
    <property type="evidence" value="ECO:0007669"/>
    <property type="project" value="UniProtKB-KW"/>
</dbReference>
<dbReference type="RefSeq" id="XP_003676530.1">
    <property type="nucleotide sequence ID" value="XM_003676482.1"/>
</dbReference>
<evidence type="ECO:0000256" key="5">
    <source>
        <dbReference type="RuleBase" id="RU000383"/>
    </source>
</evidence>
<reference evidence="8 9" key="1">
    <citation type="journal article" date="2011" name="Proc. Natl. Acad. Sci. U.S.A.">
        <title>Evolutionary erosion of yeast sex chromosomes by mating-type switching accidents.</title>
        <authorList>
            <person name="Gordon J.L."/>
            <person name="Armisen D."/>
            <person name="Proux-Wera E."/>
            <person name="Oheigeartaigh S.S."/>
            <person name="Byrne K.P."/>
            <person name="Wolfe K.H."/>
        </authorList>
    </citation>
    <scope>NUCLEOTIDE SEQUENCE [LARGE SCALE GENOMIC DNA]</scope>
    <source>
        <strain evidence="9">ATCC 76901 / BCRC 22586 / CBS 4309 / NBRC 1992 / NRRL Y-12630</strain>
    </source>
</reference>
<accession>G0VFA4</accession>
<sequence>MTQSIIDMSLHSFKSTQRLALGNVTNTHLSTLNIGSNNVQKLRKLKIGSQNEYLKEKESEKEMHHVPEYNIIDSYLIDDYNDTDKENEIPSKRDFESRQPRIGELPFKEITNVPTNNTNIAHAKKRPISAQIEHKTPKKIKAEKIKDVEECIWDDLDEEDGNDPLMVSEYVNDIFEHLHQLELLTLPNKEQIIKHKNITHNRDILINWLIKVHNKFGLLPETLYLAINLLDRFLSKEEVTLNKLQLVGTYCLFIASKYEEIYSPSVKHFASETDGACSIDEIKKGEKFVLKALKFNLNYPNPMNFLRRISKADDYDLQSRTLAKFLLEITMIDFNFIDVMPSLCSAAAMFLSRKMLGKGKWNDNLIHYSGGYQVSDLEPVCHMIMDYLNNPETHTELRLKYSSKRFLKASIISVQWANKVKQNGYDVMTLNE</sequence>
<dbReference type="Gene3D" id="1.10.472.10">
    <property type="entry name" value="Cyclin-like"/>
    <property type="match status" value="2"/>
</dbReference>
<dbReference type="EMBL" id="HE576756">
    <property type="protein sequence ID" value="CCC70169.1"/>
    <property type="molecule type" value="Genomic_DNA"/>
</dbReference>
<organism evidence="8 9">
    <name type="scientific">Naumovozyma castellii</name>
    <name type="common">Yeast</name>
    <name type="synonym">Saccharomyces castellii</name>
    <dbReference type="NCBI Taxonomy" id="27288"/>
    <lineage>
        <taxon>Eukaryota</taxon>
        <taxon>Fungi</taxon>
        <taxon>Dikarya</taxon>
        <taxon>Ascomycota</taxon>
        <taxon>Saccharomycotina</taxon>
        <taxon>Saccharomycetes</taxon>
        <taxon>Saccharomycetales</taxon>
        <taxon>Saccharomycetaceae</taxon>
        <taxon>Naumovozyma</taxon>
    </lineage>
</organism>
<dbReference type="CDD" id="cd20512">
    <property type="entry name" value="CYCLIN_CLBs_yeast_rpt2"/>
    <property type="match status" value="1"/>
</dbReference>
<evidence type="ECO:0000313" key="9">
    <source>
        <dbReference type="Proteomes" id="UP000001640"/>
    </source>
</evidence>
<dbReference type="GO" id="GO:0000307">
    <property type="term" value="C:cyclin-dependent protein kinase holoenzyme complex"/>
    <property type="evidence" value="ECO:0007669"/>
    <property type="project" value="EnsemblFungi"/>
</dbReference>
<dbReference type="AlphaFoldDB" id="G0VFA4"/>
<dbReference type="Pfam" id="PF02984">
    <property type="entry name" value="Cyclin_C"/>
    <property type="match status" value="1"/>
</dbReference>
<evidence type="ECO:0000256" key="4">
    <source>
        <dbReference type="ARBA" id="ARBA00023306"/>
    </source>
</evidence>
<name>G0VFA4_NAUCA</name>
<dbReference type="GO" id="GO:0005634">
    <property type="term" value="C:nucleus"/>
    <property type="evidence" value="ECO:0007669"/>
    <property type="project" value="EnsemblFungi"/>
</dbReference>
<feature type="domain" description="Cyclin-like" evidence="6">
    <location>
        <begin position="304"/>
        <end position="386"/>
    </location>
</feature>
<keyword evidence="4" id="KW-0131">Cell cycle</keyword>
<dbReference type="GO" id="GO:0008315">
    <property type="term" value="P:G2/MI transition of meiotic cell cycle"/>
    <property type="evidence" value="ECO:0007669"/>
    <property type="project" value="EnsemblFungi"/>
</dbReference>
<gene>
    <name evidence="8" type="primary">NCAS0E00990</name>
    <name evidence="8" type="ordered locus">NCAS_0E00990</name>
</gene>
<dbReference type="GO" id="GO:0007052">
    <property type="term" value="P:mitotic spindle organization"/>
    <property type="evidence" value="ECO:0007669"/>
    <property type="project" value="EnsemblFungi"/>
</dbReference>
<dbReference type="FunFam" id="1.10.472.10:FF:000005">
    <property type="entry name" value="G2/mitotic-specific cyclin B"/>
    <property type="match status" value="1"/>
</dbReference>
<dbReference type="eggNOG" id="KOG0653">
    <property type="taxonomic scope" value="Eukaryota"/>
</dbReference>
<dbReference type="Proteomes" id="UP000001640">
    <property type="component" value="Chromosome 5"/>
</dbReference>
<dbReference type="OrthoDB" id="5590282at2759"/>
<dbReference type="GO" id="GO:0016538">
    <property type="term" value="F:cyclin-dependent protein serine/threonine kinase regulator activity"/>
    <property type="evidence" value="ECO:0007669"/>
    <property type="project" value="EnsemblFungi"/>
</dbReference>
<proteinExistence type="inferred from homology"/>
<keyword evidence="2" id="KW-0132">Cell division</keyword>
<dbReference type="InterPro" id="IPR006671">
    <property type="entry name" value="Cyclin_N"/>
</dbReference>
<dbReference type="SUPFAM" id="SSF47954">
    <property type="entry name" value="Cyclin-like"/>
    <property type="match status" value="2"/>
</dbReference>
<feature type="domain" description="Cyclin C-terminal" evidence="7">
    <location>
        <begin position="300"/>
        <end position="415"/>
    </location>
</feature>
<dbReference type="SMART" id="SM00385">
    <property type="entry name" value="CYCLIN"/>
    <property type="match status" value="2"/>
</dbReference>
<dbReference type="InterPro" id="IPR039361">
    <property type="entry name" value="Cyclin"/>
</dbReference>
<dbReference type="SMART" id="SM01332">
    <property type="entry name" value="Cyclin_C"/>
    <property type="match status" value="1"/>
</dbReference>
<evidence type="ECO:0000256" key="3">
    <source>
        <dbReference type="ARBA" id="ARBA00023127"/>
    </source>
</evidence>
<dbReference type="GO" id="GO:0010696">
    <property type="term" value="P:positive regulation of mitotic spindle pole body separation"/>
    <property type="evidence" value="ECO:0007669"/>
    <property type="project" value="EnsemblFungi"/>
</dbReference>
<dbReference type="InterPro" id="IPR013763">
    <property type="entry name" value="Cyclin-like_dom"/>
</dbReference>
<dbReference type="Pfam" id="PF00134">
    <property type="entry name" value="Cyclin_N"/>
    <property type="match status" value="1"/>
</dbReference>
<keyword evidence="9" id="KW-1185">Reference proteome</keyword>
<reference key="2">
    <citation type="submission" date="2011-08" db="EMBL/GenBank/DDBJ databases">
        <title>Genome sequence of Naumovozyma castellii.</title>
        <authorList>
            <person name="Gordon J.L."/>
            <person name="Armisen D."/>
            <person name="Proux-Wera E."/>
            <person name="OhEigeartaigh S.S."/>
            <person name="Byrne K.P."/>
            <person name="Wolfe K.H."/>
        </authorList>
    </citation>
    <scope>NUCLEOTIDE SEQUENCE</scope>
    <source>
        <strain>Type strain:CBS 4309</strain>
    </source>
</reference>
<dbReference type="GO" id="GO:0000086">
    <property type="term" value="P:G2/M transition of mitotic cell cycle"/>
    <property type="evidence" value="ECO:0007669"/>
    <property type="project" value="EnsemblFungi"/>
</dbReference>
<dbReference type="PROSITE" id="PS00292">
    <property type="entry name" value="CYCLINS"/>
    <property type="match status" value="1"/>
</dbReference>
<dbReference type="GO" id="GO:0005737">
    <property type="term" value="C:cytoplasm"/>
    <property type="evidence" value="ECO:0007669"/>
    <property type="project" value="EnsemblFungi"/>
</dbReference>
<evidence type="ECO:0000256" key="2">
    <source>
        <dbReference type="ARBA" id="ARBA00022618"/>
    </source>
</evidence>
<dbReference type="InterPro" id="IPR036915">
    <property type="entry name" value="Cyclin-like_sf"/>
</dbReference>
<evidence type="ECO:0000259" key="7">
    <source>
        <dbReference type="SMART" id="SM01332"/>
    </source>
</evidence>
<dbReference type="HOGENOM" id="CLU_020695_10_4_1"/>
<protein>
    <submittedName>
        <fullName evidence="8">Uncharacterized protein</fullName>
    </submittedName>
</protein>
<feature type="domain" description="Cyclin-like" evidence="6">
    <location>
        <begin position="207"/>
        <end position="291"/>
    </location>
</feature>
<evidence type="ECO:0000313" key="8">
    <source>
        <dbReference type="EMBL" id="CCC70169.1"/>
    </source>
</evidence>
<dbReference type="GeneID" id="96903802"/>
<dbReference type="InterPro" id="IPR046965">
    <property type="entry name" value="Cyclin_A/B-like"/>
</dbReference>
<dbReference type="InParanoid" id="G0VFA4"/>
<comment type="similarity">
    <text evidence="1">Belongs to the cyclin family. Cyclin AB subfamily.</text>
</comment>
<keyword evidence="3 5" id="KW-0195">Cyclin</keyword>